<organism evidence="1 2">
    <name type="scientific">Glossina pallidipes</name>
    <name type="common">Tsetse fly</name>
    <dbReference type="NCBI Taxonomy" id="7398"/>
    <lineage>
        <taxon>Eukaryota</taxon>
        <taxon>Metazoa</taxon>
        <taxon>Ecdysozoa</taxon>
        <taxon>Arthropoda</taxon>
        <taxon>Hexapoda</taxon>
        <taxon>Insecta</taxon>
        <taxon>Pterygota</taxon>
        <taxon>Neoptera</taxon>
        <taxon>Endopterygota</taxon>
        <taxon>Diptera</taxon>
        <taxon>Brachycera</taxon>
        <taxon>Muscomorpha</taxon>
        <taxon>Hippoboscoidea</taxon>
        <taxon>Glossinidae</taxon>
        <taxon>Glossina</taxon>
    </lineage>
</organism>
<dbReference type="EnsemblMetazoa" id="GPAI020315-RA">
    <property type="protein sequence ID" value="GPAI020315-PA"/>
    <property type="gene ID" value="GPAI020315"/>
</dbReference>
<accession>A0A1A9ZNR1</accession>
<proteinExistence type="predicted"/>
<dbReference type="Proteomes" id="UP000092445">
    <property type="component" value="Unassembled WGS sequence"/>
</dbReference>
<evidence type="ECO:0000313" key="2">
    <source>
        <dbReference type="Proteomes" id="UP000092445"/>
    </source>
</evidence>
<dbReference type="VEuPathDB" id="VectorBase:GPAI020315"/>
<keyword evidence="2" id="KW-1185">Reference proteome</keyword>
<evidence type="ECO:0000313" key="1">
    <source>
        <dbReference type="EnsemblMetazoa" id="GPAI020315-PA"/>
    </source>
</evidence>
<dbReference type="AlphaFoldDB" id="A0A1A9ZNR1"/>
<protein>
    <submittedName>
        <fullName evidence="1">Uncharacterized protein</fullName>
    </submittedName>
</protein>
<reference evidence="2" key="1">
    <citation type="submission" date="2014-03" db="EMBL/GenBank/DDBJ databases">
        <authorList>
            <person name="Aksoy S."/>
            <person name="Warren W."/>
            <person name="Wilson R.K."/>
        </authorList>
    </citation>
    <scope>NUCLEOTIDE SEQUENCE [LARGE SCALE GENOMIC DNA]</scope>
    <source>
        <strain evidence="2">IAEA</strain>
    </source>
</reference>
<name>A0A1A9ZNR1_GLOPL</name>
<reference evidence="1" key="2">
    <citation type="submission" date="2020-05" db="UniProtKB">
        <authorList>
            <consortium name="EnsemblMetazoa"/>
        </authorList>
    </citation>
    <scope>IDENTIFICATION</scope>
    <source>
        <strain evidence="1">IAEA</strain>
    </source>
</reference>
<sequence>MSASRPSYKVNQCESHKLKIVTAADDNGTNGDEDEEKNVTEYLSGVWLVTQPYTINIPSLLGKNSNINQCNSLSNNFTVKFGTGILFEEPTSVEIDYDMLVEYESQREGDTEARQASKQFRFAVLHIQCIVGMQYVKSQSIKTYGSRSLAALVNVKLNTEEFHCDWCPRIPNLVKR</sequence>